<dbReference type="GO" id="GO:0033879">
    <property type="term" value="F:acetylajmaline esterase activity"/>
    <property type="evidence" value="ECO:0007669"/>
    <property type="project" value="UniProtKB-EC"/>
</dbReference>
<proteinExistence type="inferred from homology"/>
<dbReference type="PANTHER" id="PTHR22835">
    <property type="entry name" value="ZINC FINGER FYVE DOMAIN CONTAINING PROTEIN"/>
    <property type="match status" value="1"/>
</dbReference>
<comment type="similarity">
    <text evidence="1">Belongs to the 'GDSL' lipolytic enzyme family.</text>
</comment>
<evidence type="ECO:0000313" key="4">
    <source>
        <dbReference type="EMBL" id="KAL1551558.1"/>
    </source>
</evidence>
<feature type="signal peptide" evidence="3">
    <location>
        <begin position="1"/>
        <end position="26"/>
    </location>
</feature>
<dbReference type="PANTHER" id="PTHR22835:SF517">
    <property type="entry name" value="GDSL-LIKE LIPASE_ACYLHYDROLASE FAMILY PROTEIN, EXPRESSED"/>
    <property type="match status" value="1"/>
</dbReference>
<protein>
    <submittedName>
        <fullName evidence="4">Acetylajmaline esterase</fullName>
        <ecNumber evidence="4">3.1.1.80</ecNumber>
    </submittedName>
</protein>
<accession>A0ABD1H8G6</accession>
<dbReference type="Pfam" id="PF00657">
    <property type="entry name" value="Lipase_GDSL"/>
    <property type="match status" value="1"/>
</dbReference>
<organism evidence="4 5">
    <name type="scientific">Salvia divinorum</name>
    <name type="common">Maria pastora</name>
    <name type="synonym">Diviner's sage</name>
    <dbReference type="NCBI Taxonomy" id="28513"/>
    <lineage>
        <taxon>Eukaryota</taxon>
        <taxon>Viridiplantae</taxon>
        <taxon>Streptophyta</taxon>
        <taxon>Embryophyta</taxon>
        <taxon>Tracheophyta</taxon>
        <taxon>Spermatophyta</taxon>
        <taxon>Magnoliopsida</taxon>
        <taxon>eudicotyledons</taxon>
        <taxon>Gunneridae</taxon>
        <taxon>Pentapetalae</taxon>
        <taxon>asterids</taxon>
        <taxon>lamiids</taxon>
        <taxon>Lamiales</taxon>
        <taxon>Lamiaceae</taxon>
        <taxon>Nepetoideae</taxon>
        <taxon>Mentheae</taxon>
        <taxon>Salviinae</taxon>
        <taxon>Salvia</taxon>
        <taxon>Salvia subgen. Calosphace</taxon>
    </lineage>
</organism>
<comment type="caution">
    <text evidence="4">The sequence shown here is derived from an EMBL/GenBank/DDBJ whole genome shotgun (WGS) entry which is preliminary data.</text>
</comment>
<keyword evidence="4" id="KW-0378">Hydrolase</keyword>
<dbReference type="EC" id="3.1.1.80" evidence="4"/>
<keyword evidence="3" id="KW-0732">Signal</keyword>
<keyword evidence="5" id="KW-1185">Reference proteome</keyword>
<dbReference type="AlphaFoldDB" id="A0ABD1H8G6"/>
<sequence>MASSSTKSMIALFVFSLLLISNASFAEPPSYSSGDLPRLCSFDDLYKPEGYQVFRHIDTCNVGLLKLCKLNQIYQFGDSISDVGNLIRETPATPLARASIGSLLTDYYGFILDNLIRGKPVGAATPPPYARLPYGSDFPKGPTGRASNGNLLTDFYAMDAGLPLLPPFKKYGADFSHGVNFAVAGSTALPWEALAALNISSPITNSSLSVQLDWMSAYFHSLPNNMNQRSAGLENALFMMGPFGGSDYHHALFQGKSIHEIETTMVPKIVDAIMSAVRRVVSMGAKKVVLPGLYTIFRLPVYRTAFYGNFNMWEVNNDLAIHHNAQLIKAINKFNQEAENPNAVVVYGDYFSAYEALENYSVDAGMDLNVCCGSGGTEDWRYNLDLTRMCGTDGVSGCAEPKKHVSWDGENLTEEAYRIMAKYMVYRIFTGLQCPYSY</sequence>
<evidence type="ECO:0000313" key="5">
    <source>
        <dbReference type="Proteomes" id="UP001567538"/>
    </source>
</evidence>
<dbReference type="InterPro" id="IPR001087">
    <property type="entry name" value="GDSL"/>
</dbReference>
<gene>
    <name evidence="4" type="ORF">AAHA92_19383</name>
</gene>
<feature type="chain" id="PRO_5044748352" evidence="3">
    <location>
        <begin position="27"/>
        <end position="438"/>
    </location>
</feature>
<name>A0ABD1H8G6_SALDI</name>
<dbReference type="EMBL" id="JBEAFC010000007">
    <property type="protein sequence ID" value="KAL1551558.1"/>
    <property type="molecule type" value="Genomic_DNA"/>
</dbReference>
<evidence type="ECO:0000256" key="3">
    <source>
        <dbReference type="SAM" id="SignalP"/>
    </source>
</evidence>
<evidence type="ECO:0000256" key="2">
    <source>
        <dbReference type="ARBA" id="ARBA00023180"/>
    </source>
</evidence>
<dbReference type="Proteomes" id="UP001567538">
    <property type="component" value="Unassembled WGS sequence"/>
</dbReference>
<dbReference type="Gene3D" id="3.40.50.1110">
    <property type="entry name" value="SGNH hydrolase"/>
    <property type="match status" value="1"/>
</dbReference>
<keyword evidence="2" id="KW-0325">Glycoprotein</keyword>
<dbReference type="InterPro" id="IPR036514">
    <property type="entry name" value="SGNH_hydro_sf"/>
</dbReference>
<reference evidence="4 5" key="1">
    <citation type="submission" date="2024-06" db="EMBL/GenBank/DDBJ databases">
        <title>A chromosome level genome sequence of Diviner's sage (Salvia divinorum).</title>
        <authorList>
            <person name="Ford S.A."/>
            <person name="Ro D.-K."/>
            <person name="Ness R.W."/>
            <person name="Phillips M.A."/>
        </authorList>
    </citation>
    <scope>NUCLEOTIDE SEQUENCE [LARGE SCALE GENOMIC DNA]</scope>
    <source>
        <strain evidence="4">SAF-2024a</strain>
        <tissue evidence="4">Leaf</tissue>
    </source>
</reference>
<evidence type="ECO:0000256" key="1">
    <source>
        <dbReference type="ARBA" id="ARBA00008668"/>
    </source>
</evidence>